<dbReference type="InterPro" id="IPR011048">
    <property type="entry name" value="Haem_d1_sf"/>
</dbReference>
<organism evidence="2 3">
    <name type="scientific">Venustampulla echinocandica</name>
    <dbReference type="NCBI Taxonomy" id="2656787"/>
    <lineage>
        <taxon>Eukaryota</taxon>
        <taxon>Fungi</taxon>
        <taxon>Dikarya</taxon>
        <taxon>Ascomycota</taxon>
        <taxon>Pezizomycotina</taxon>
        <taxon>Leotiomycetes</taxon>
        <taxon>Helotiales</taxon>
        <taxon>Pleuroascaceae</taxon>
        <taxon>Venustampulla</taxon>
    </lineage>
</organism>
<proteinExistence type="predicted"/>
<feature type="chain" id="PRO_5016876447" description="3-carboxy-cis,cis-mucoante lactonizing enzyme" evidence="1">
    <location>
        <begin position="16"/>
        <end position="390"/>
    </location>
</feature>
<evidence type="ECO:0000313" key="2">
    <source>
        <dbReference type="EMBL" id="RDL38388.1"/>
    </source>
</evidence>
<dbReference type="STRING" id="2656787.A0A370TSC4"/>
<keyword evidence="1" id="KW-0732">Signal</keyword>
<reference evidence="2 3" key="1">
    <citation type="journal article" date="2018" name="IMA Fungus">
        <title>IMA Genome-F 9: Draft genome sequence of Annulohypoxylon stygium, Aspergillus mulundensis, Berkeleyomyces basicola (syn. Thielaviopsis basicola), Ceratocystis smalleyi, two Cercospora beticola strains, Coleophoma cylindrospora, Fusarium fracticaudum, Phialophora cf. hyalina, and Morchella septimelata.</title>
        <authorList>
            <person name="Wingfield B.D."/>
            <person name="Bills G.F."/>
            <person name="Dong Y."/>
            <person name="Huang W."/>
            <person name="Nel W.J."/>
            <person name="Swalarsk-Parry B.S."/>
            <person name="Vaghefi N."/>
            <person name="Wilken P.M."/>
            <person name="An Z."/>
            <person name="de Beer Z.W."/>
            <person name="De Vos L."/>
            <person name="Chen L."/>
            <person name="Duong T.A."/>
            <person name="Gao Y."/>
            <person name="Hammerbacher A."/>
            <person name="Kikkert J.R."/>
            <person name="Li Y."/>
            <person name="Li H."/>
            <person name="Li K."/>
            <person name="Li Q."/>
            <person name="Liu X."/>
            <person name="Ma X."/>
            <person name="Naidoo K."/>
            <person name="Pethybridge S.J."/>
            <person name="Sun J."/>
            <person name="Steenkamp E.T."/>
            <person name="van der Nest M.A."/>
            <person name="van Wyk S."/>
            <person name="Wingfield M.J."/>
            <person name="Xiong C."/>
            <person name="Yue Q."/>
            <person name="Zhang X."/>
        </authorList>
    </citation>
    <scope>NUCLEOTIDE SEQUENCE [LARGE SCALE GENOMIC DNA]</scope>
    <source>
        <strain evidence="2 3">BP 5553</strain>
    </source>
</reference>
<dbReference type="EMBL" id="NPIC01000002">
    <property type="protein sequence ID" value="RDL38388.1"/>
    <property type="molecule type" value="Genomic_DNA"/>
</dbReference>
<gene>
    <name evidence="2" type="ORF">BP5553_02728</name>
</gene>
<keyword evidence="3" id="KW-1185">Reference proteome</keyword>
<comment type="caution">
    <text evidence="2">The sequence shown here is derived from an EMBL/GenBank/DDBJ whole genome shotgun (WGS) entry which is preliminary data.</text>
</comment>
<evidence type="ECO:0000256" key="1">
    <source>
        <dbReference type="SAM" id="SignalP"/>
    </source>
</evidence>
<sequence>MLALTCLLLPQLTAAIALGSWAGNRAAYFLDNNPAGSSIIALKISSKDGTLSDPMRVSTGGKGLYAQGVSADGGPPVAVGADTLFSQDSVVVSANYLFTVNSGSNTVSLFWINENDPTNPKLINTASTLGEFPAAVAYSADIETACVLNGGKVAGVACYSVSKSHGLKALGGLRPIALNQTTPPVGPPGTVSDLVFNPSSSALIATIKGSPTSPGSIYAYPVLPSCDVSTKPTLSQPSSLLIDFSLTFLGCDSRAVITDPAYGASIVDINNEFEFTVSKKVVIAGQAATCWSVYAPKSNTIYVFDGGVSNITTIDATTGSIKGVVPQSDAGMGSLDAALDNGYLYVLKGAPQVSVADTIGSKGGKAKEVQTLDLASLGSRQGWTGMAIYR</sequence>
<dbReference type="RefSeq" id="XP_031871044.1">
    <property type="nucleotide sequence ID" value="XM_032011351.1"/>
</dbReference>
<dbReference type="Proteomes" id="UP000254866">
    <property type="component" value="Unassembled WGS sequence"/>
</dbReference>
<evidence type="ECO:0000313" key="3">
    <source>
        <dbReference type="Proteomes" id="UP000254866"/>
    </source>
</evidence>
<protein>
    <recommendedName>
        <fullName evidence="4">3-carboxy-cis,cis-mucoante lactonizing enzyme</fullName>
    </recommendedName>
</protein>
<accession>A0A370TSC4</accession>
<dbReference type="OrthoDB" id="10006285at2759"/>
<name>A0A370TSC4_9HELO</name>
<dbReference type="SUPFAM" id="SSF51004">
    <property type="entry name" value="C-terminal (heme d1) domain of cytochrome cd1-nitrite reductase"/>
    <property type="match status" value="1"/>
</dbReference>
<dbReference type="GeneID" id="43595577"/>
<feature type="signal peptide" evidence="1">
    <location>
        <begin position="1"/>
        <end position="15"/>
    </location>
</feature>
<evidence type="ECO:0008006" key="4">
    <source>
        <dbReference type="Google" id="ProtNLM"/>
    </source>
</evidence>
<dbReference type="AlphaFoldDB" id="A0A370TSC4"/>